<protein>
    <submittedName>
        <fullName evidence="1">Uncharacterized protein</fullName>
    </submittedName>
</protein>
<name>A0ACD5AQI1_9ACTN</name>
<keyword evidence="2" id="KW-1185">Reference proteome</keyword>
<evidence type="ECO:0000313" key="1">
    <source>
        <dbReference type="EMBL" id="WWQ69452.1"/>
    </source>
</evidence>
<dbReference type="EMBL" id="CP146023">
    <property type="protein sequence ID" value="WWQ69452.1"/>
    <property type="molecule type" value="Genomic_DNA"/>
</dbReference>
<accession>A0ACD5AQI1</accession>
<proteinExistence type="predicted"/>
<sequence length="95" mass="10317">MANDLLRPVQPCALPLANAASGCIPHGAWSVAFVHDQLTTAGWLVEWRLFDVCRRIGSTNRHGHRALALKARSHRRLCGALGAQQSARPLVDGRA</sequence>
<evidence type="ECO:0000313" key="2">
    <source>
        <dbReference type="Proteomes" id="UP001432251"/>
    </source>
</evidence>
<keyword evidence="1" id="KW-0614">Plasmid</keyword>
<dbReference type="Proteomes" id="UP001432251">
    <property type="component" value="Plasmid p1"/>
</dbReference>
<gene>
    <name evidence="1" type="ORF">V2W30_40480</name>
</gene>
<reference evidence="1" key="1">
    <citation type="journal article" date="2025" name="Int. J. Syst. Evol. Microbiol.">
        <title>Streptomyces citrinus sp. nov., with yellow diffusible pigment.</title>
        <authorList>
            <person name="He Y."/>
            <person name="Yang E."/>
            <person name="Xu J."/>
            <person name="Sun Y."/>
            <person name="Sun L."/>
        </authorList>
    </citation>
    <scope>NUCLEOTIDE SEQUENCE</scope>
    <source>
        <strain evidence="1">Q6</strain>
    </source>
</reference>
<geneLocation type="plasmid" evidence="1 2">
    <name>p1</name>
</geneLocation>
<organism evidence="1 2">
    <name type="scientific">Streptomyces citrinus</name>
    <dbReference type="NCBI Taxonomy" id="3118173"/>
    <lineage>
        <taxon>Bacteria</taxon>
        <taxon>Bacillati</taxon>
        <taxon>Actinomycetota</taxon>
        <taxon>Actinomycetes</taxon>
        <taxon>Kitasatosporales</taxon>
        <taxon>Streptomycetaceae</taxon>
        <taxon>Streptomyces</taxon>
    </lineage>
</organism>